<dbReference type="PANTHER" id="PTHR38435:SF2">
    <property type="entry name" value="DUF871 DOMAIN-CONTAINING PROTEIN"/>
    <property type="match status" value="1"/>
</dbReference>
<dbReference type="InterPro" id="IPR029000">
    <property type="entry name" value="Cyclophilin-like_dom_sf"/>
</dbReference>
<proteinExistence type="predicted"/>
<evidence type="ECO:0000259" key="2">
    <source>
        <dbReference type="Pfam" id="PF19200"/>
    </source>
</evidence>
<dbReference type="Pfam" id="PF05913">
    <property type="entry name" value="MupG_C"/>
    <property type="match status" value="1"/>
</dbReference>
<feature type="domain" description="6-phospho-N-acetylmuramidase C-terminal" evidence="1">
    <location>
        <begin position="241"/>
        <end position="344"/>
    </location>
</feature>
<dbReference type="SUPFAM" id="SSF51445">
    <property type="entry name" value="(Trans)glycosidases"/>
    <property type="match status" value="1"/>
</dbReference>
<gene>
    <name evidence="3" type="ORF">SAMN04489757_106123</name>
</gene>
<evidence type="ECO:0000313" key="3">
    <source>
        <dbReference type="EMBL" id="SFO01128.1"/>
    </source>
</evidence>
<dbReference type="OrthoDB" id="5809921at2"/>
<dbReference type="RefSeq" id="WP_091685052.1">
    <property type="nucleotide sequence ID" value="NZ_BAABFM010000013.1"/>
</dbReference>
<dbReference type="STRING" id="1527.SAMN04489757_106123"/>
<dbReference type="Gene3D" id="2.40.100.10">
    <property type="entry name" value="Cyclophilin-like"/>
    <property type="match status" value="1"/>
</dbReference>
<dbReference type="PANTHER" id="PTHR38435">
    <property type="match status" value="1"/>
</dbReference>
<dbReference type="AlphaFoldDB" id="A0A1I5DPL0"/>
<dbReference type="Proteomes" id="UP000198806">
    <property type="component" value="Unassembled WGS sequence"/>
</dbReference>
<dbReference type="InterPro" id="IPR043797">
    <property type="entry name" value="MupG_N"/>
</dbReference>
<evidence type="ECO:0000259" key="1">
    <source>
        <dbReference type="Pfam" id="PF05913"/>
    </source>
</evidence>
<accession>A0A1I5DPL0</accession>
<evidence type="ECO:0008006" key="5">
    <source>
        <dbReference type="Google" id="ProtNLM"/>
    </source>
</evidence>
<protein>
    <recommendedName>
        <fullName evidence="5">Outer surface protein</fullName>
    </recommendedName>
</protein>
<dbReference type="InterPro" id="IPR008589">
    <property type="entry name" value="MupG"/>
</dbReference>
<dbReference type="Pfam" id="PF19200">
    <property type="entry name" value="MupG_N"/>
    <property type="match status" value="1"/>
</dbReference>
<dbReference type="InterPro" id="IPR013785">
    <property type="entry name" value="Aldolase_TIM"/>
</dbReference>
<reference evidence="3 4" key="1">
    <citation type="submission" date="2016-10" db="EMBL/GenBank/DDBJ databases">
        <authorList>
            <person name="de Groot N.N."/>
        </authorList>
    </citation>
    <scope>NUCLEOTIDE SEQUENCE [LARGE SCALE GENOMIC DNA]</scope>
    <source>
        <strain evidence="3 4">DSM 1283</strain>
    </source>
</reference>
<feature type="domain" description="6-phospho-N-acetylmuramidase N-terminal" evidence="2">
    <location>
        <begin position="5"/>
        <end position="226"/>
    </location>
</feature>
<dbReference type="InterPro" id="IPR017853">
    <property type="entry name" value="GH"/>
</dbReference>
<keyword evidence="4" id="KW-1185">Reference proteome</keyword>
<dbReference type="Gene3D" id="3.20.20.70">
    <property type="entry name" value="Aldolase class I"/>
    <property type="match status" value="1"/>
</dbReference>
<organism evidence="3 4">
    <name type="scientific">Anaerocolumna aminovalerica</name>
    <dbReference type="NCBI Taxonomy" id="1527"/>
    <lineage>
        <taxon>Bacteria</taxon>
        <taxon>Bacillati</taxon>
        <taxon>Bacillota</taxon>
        <taxon>Clostridia</taxon>
        <taxon>Lachnospirales</taxon>
        <taxon>Lachnospiraceae</taxon>
        <taxon>Anaerocolumna</taxon>
    </lineage>
</organism>
<dbReference type="SUPFAM" id="SSF50891">
    <property type="entry name" value="Cyclophilin-like"/>
    <property type="match status" value="1"/>
</dbReference>
<dbReference type="EMBL" id="FOWD01000006">
    <property type="protein sequence ID" value="SFO01128.1"/>
    <property type="molecule type" value="Genomic_DNA"/>
</dbReference>
<evidence type="ECO:0000313" key="4">
    <source>
        <dbReference type="Proteomes" id="UP000198806"/>
    </source>
</evidence>
<dbReference type="InterPro" id="IPR043894">
    <property type="entry name" value="MupG_C"/>
</dbReference>
<name>A0A1I5DPL0_9FIRM</name>
<sequence>MINSIGYSVFLSTFKNQKEQLSSLYKEGNFIFTSFHISEEYDNTYIQRAKDMCTYLNTWGYRIIADVSINTLKLFHAGSLLELAKMLNVSILRIDYGFSEDEILKLAKEFPVCINASTVTSDFAEKLSSNSLDIYAMHNYYPRPETGLDEEQFQIRNKMLLSKGFKLLAFIPGDADKRGPIYEGLPTLESHRYIAPYAAFISLLSYNIDGVFIGDGIISQFQANMISQYQNSNIYTLPVIFEKEYEYLYSKEFTIRTDSPRWLKRLQESRVNGANQDILPNHCTERTTGSITIDNNRYQRYSGEIQIIVENLPADERVNVIGQLPKEYHLLLKNIMNGSKIRFVKTMEESKMFQKEQEHQ</sequence>